<dbReference type="PROSITE" id="PS01298">
    <property type="entry name" value="DAPB"/>
    <property type="match status" value="1"/>
</dbReference>
<comment type="subunit">
    <text evidence="13">Homotetramer.</text>
</comment>
<gene>
    <name evidence="13" type="primary">dapB</name>
    <name evidence="16" type="ORF">HPDFL43_19952</name>
</gene>
<evidence type="ECO:0000256" key="2">
    <source>
        <dbReference type="ARBA" id="ARBA00022490"/>
    </source>
</evidence>
<dbReference type="InterPro" id="IPR022663">
    <property type="entry name" value="DapB_C"/>
</dbReference>
<dbReference type="PANTHER" id="PTHR20836:SF0">
    <property type="entry name" value="4-HYDROXY-TETRAHYDRODIPICOLINATE REDUCTASE 1, CHLOROPLASTIC-RELATED"/>
    <property type="match status" value="1"/>
</dbReference>
<protein>
    <recommendedName>
        <fullName evidence="10 13">4-hydroxy-tetrahydrodipicolinate reductase</fullName>
        <shortName evidence="13">HTPA reductase</shortName>
        <ecNumber evidence="10 13">1.17.1.8</ecNumber>
    </recommendedName>
</protein>
<dbReference type="GO" id="GO:0005829">
    <property type="term" value="C:cytosol"/>
    <property type="evidence" value="ECO:0007669"/>
    <property type="project" value="TreeGrafter"/>
</dbReference>
<keyword evidence="4 13" id="KW-0521">NADP</keyword>
<evidence type="ECO:0000256" key="11">
    <source>
        <dbReference type="ARBA" id="ARBA00049080"/>
    </source>
</evidence>
<dbReference type="GO" id="GO:0050661">
    <property type="term" value="F:NADP binding"/>
    <property type="evidence" value="ECO:0007669"/>
    <property type="project" value="UniProtKB-UniRule"/>
</dbReference>
<keyword evidence="2 13" id="KW-0963">Cytoplasm</keyword>
<feature type="domain" description="Dihydrodipicolinate reductase N-terminal" evidence="14">
    <location>
        <begin position="9"/>
        <end position="131"/>
    </location>
</feature>
<dbReference type="eggNOG" id="COG0289">
    <property type="taxonomic scope" value="Bacteria"/>
</dbReference>
<evidence type="ECO:0000313" key="17">
    <source>
        <dbReference type="Proteomes" id="UP000004291"/>
    </source>
</evidence>
<evidence type="ECO:0000259" key="15">
    <source>
        <dbReference type="Pfam" id="PF05173"/>
    </source>
</evidence>
<evidence type="ECO:0000259" key="14">
    <source>
        <dbReference type="Pfam" id="PF01113"/>
    </source>
</evidence>
<evidence type="ECO:0000256" key="1">
    <source>
        <dbReference type="ARBA" id="ARBA00006642"/>
    </source>
</evidence>
<comment type="caution">
    <text evidence="13">Was originally thought to be a dihydrodipicolinate reductase (DHDPR), catalyzing the conversion of dihydrodipicolinate to tetrahydrodipicolinate. However, it was shown in E.coli that the substrate of the enzymatic reaction is not dihydrodipicolinate (DHDP) but in fact (2S,4S)-4-hydroxy-2,3,4,5-tetrahydrodipicolinic acid (HTPA), the product released by the DapA-catalyzed reaction.</text>
</comment>
<reference evidence="16 17" key="2">
    <citation type="submission" date="2012-06" db="EMBL/GenBank/DDBJ databases">
        <authorList>
            <person name="Fiebig A."/>
        </authorList>
    </citation>
    <scope>NUCLEOTIDE SEQUENCE [LARGE SCALE GENOMIC DNA]</scope>
    <source>
        <strain evidence="16 17">DFL-43</strain>
    </source>
</reference>
<dbReference type="EMBL" id="ABIA03000001">
    <property type="protein sequence ID" value="EDQ35503.1"/>
    <property type="molecule type" value="Genomic_DNA"/>
</dbReference>
<evidence type="ECO:0000256" key="3">
    <source>
        <dbReference type="ARBA" id="ARBA00022605"/>
    </source>
</evidence>
<name>A9CWD4_HOEPD</name>
<dbReference type="HOGENOM" id="CLU_047479_2_1_5"/>
<dbReference type="GO" id="GO:0051287">
    <property type="term" value="F:NAD binding"/>
    <property type="evidence" value="ECO:0007669"/>
    <property type="project" value="UniProtKB-UniRule"/>
</dbReference>
<dbReference type="Pfam" id="PF01113">
    <property type="entry name" value="DapB_N"/>
    <property type="match status" value="1"/>
</dbReference>
<evidence type="ECO:0000256" key="12">
    <source>
        <dbReference type="ARBA" id="ARBA00049396"/>
    </source>
</evidence>
<dbReference type="InterPro" id="IPR022664">
    <property type="entry name" value="DapB_N_CS"/>
</dbReference>
<evidence type="ECO:0000256" key="5">
    <source>
        <dbReference type="ARBA" id="ARBA00022915"/>
    </source>
</evidence>
<comment type="catalytic activity">
    <reaction evidence="11 13">
        <text>(S)-2,3,4,5-tetrahydrodipicolinate + NADP(+) + H2O = (2S,4S)-4-hydroxy-2,3,4,5-tetrahydrodipicolinate + NADPH + H(+)</text>
        <dbReference type="Rhea" id="RHEA:35331"/>
        <dbReference type="ChEBI" id="CHEBI:15377"/>
        <dbReference type="ChEBI" id="CHEBI:15378"/>
        <dbReference type="ChEBI" id="CHEBI:16845"/>
        <dbReference type="ChEBI" id="CHEBI:57783"/>
        <dbReference type="ChEBI" id="CHEBI:58349"/>
        <dbReference type="ChEBI" id="CHEBI:67139"/>
        <dbReference type="EC" id="1.17.1.8"/>
    </reaction>
</comment>
<comment type="pathway">
    <text evidence="9 13">Amino-acid biosynthesis; L-lysine biosynthesis via DAP pathway; (S)-tetrahydrodipicolinate from L-aspartate: step 4/4.</text>
</comment>
<dbReference type="CDD" id="cd02274">
    <property type="entry name" value="DHDPR_N"/>
    <property type="match status" value="1"/>
</dbReference>
<feature type="binding site" evidence="13">
    <location>
        <begin position="104"/>
        <end position="106"/>
    </location>
    <ligand>
        <name>NAD(+)</name>
        <dbReference type="ChEBI" id="CHEBI:57540"/>
    </ligand>
</feature>
<dbReference type="STRING" id="411684.HPDFL43_19952"/>
<dbReference type="GO" id="GO:0008839">
    <property type="term" value="F:4-hydroxy-tetrahydrodipicolinate reductase"/>
    <property type="evidence" value="ECO:0007669"/>
    <property type="project" value="UniProtKB-UniRule"/>
</dbReference>
<keyword evidence="7 13" id="KW-0520">NAD</keyword>
<feature type="binding site" evidence="13">
    <location>
        <begin position="14"/>
        <end position="19"/>
    </location>
    <ligand>
        <name>NAD(+)</name>
        <dbReference type="ChEBI" id="CHEBI:57540"/>
    </ligand>
</feature>
<evidence type="ECO:0000256" key="8">
    <source>
        <dbReference type="ARBA" id="ARBA00023154"/>
    </source>
</evidence>
<comment type="catalytic activity">
    <reaction evidence="12 13">
        <text>(S)-2,3,4,5-tetrahydrodipicolinate + NAD(+) + H2O = (2S,4S)-4-hydroxy-2,3,4,5-tetrahydrodipicolinate + NADH + H(+)</text>
        <dbReference type="Rhea" id="RHEA:35323"/>
        <dbReference type="ChEBI" id="CHEBI:15377"/>
        <dbReference type="ChEBI" id="CHEBI:15378"/>
        <dbReference type="ChEBI" id="CHEBI:16845"/>
        <dbReference type="ChEBI" id="CHEBI:57540"/>
        <dbReference type="ChEBI" id="CHEBI:57945"/>
        <dbReference type="ChEBI" id="CHEBI:67139"/>
        <dbReference type="EC" id="1.17.1.8"/>
    </reaction>
</comment>
<evidence type="ECO:0000256" key="10">
    <source>
        <dbReference type="ARBA" id="ARBA00038983"/>
    </source>
</evidence>
<dbReference type="UniPathway" id="UPA00034">
    <property type="reaction ID" value="UER00018"/>
</dbReference>
<evidence type="ECO:0000256" key="6">
    <source>
        <dbReference type="ARBA" id="ARBA00023002"/>
    </source>
</evidence>
<accession>A9CWD4</accession>
<dbReference type="Gene3D" id="3.40.50.720">
    <property type="entry name" value="NAD(P)-binding Rossmann-like Domain"/>
    <property type="match status" value="1"/>
</dbReference>
<feature type="active site" description="Proton donor" evidence="13">
    <location>
        <position position="166"/>
    </location>
</feature>
<feature type="domain" description="Dihydrodipicolinate reductase C-terminal" evidence="15">
    <location>
        <begin position="134"/>
        <end position="271"/>
    </location>
</feature>
<feature type="binding site" evidence="13">
    <location>
        <begin position="172"/>
        <end position="173"/>
    </location>
    <ligand>
        <name>(S)-2,3,4,5-tetrahydrodipicolinate</name>
        <dbReference type="ChEBI" id="CHEBI:16845"/>
    </ligand>
</feature>
<dbReference type="SUPFAM" id="SSF51735">
    <property type="entry name" value="NAD(P)-binding Rossmann-fold domains"/>
    <property type="match status" value="1"/>
</dbReference>
<evidence type="ECO:0000313" key="16">
    <source>
        <dbReference type="EMBL" id="EDQ35503.1"/>
    </source>
</evidence>
<dbReference type="InterPro" id="IPR036291">
    <property type="entry name" value="NAD(P)-bd_dom_sf"/>
</dbReference>
<dbReference type="PANTHER" id="PTHR20836">
    <property type="entry name" value="DIHYDRODIPICOLINATE REDUCTASE"/>
    <property type="match status" value="1"/>
</dbReference>
<comment type="caution">
    <text evidence="16">The sequence shown here is derived from an EMBL/GenBank/DDBJ whole genome shotgun (WGS) entry which is preliminary data.</text>
</comment>
<keyword evidence="17" id="KW-1185">Reference proteome</keyword>
<organism evidence="16 17">
    <name type="scientific">Hoeflea phototrophica (strain DSM 17068 / NCIMB 14078 / DFL-43)</name>
    <dbReference type="NCBI Taxonomy" id="411684"/>
    <lineage>
        <taxon>Bacteria</taxon>
        <taxon>Pseudomonadati</taxon>
        <taxon>Pseudomonadota</taxon>
        <taxon>Alphaproteobacteria</taxon>
        <taxon>Hyphomicrobiales</taxon>
        <taxon>Rhizobiaceae</taxon>
        <taxon>Hoeflea</taxon>
    </lineage>
</organism>
<dbReference type="FunFam" id="3.30.360.10:FF:000004">
    <property type="entry name" value="4-hydroxy-tetrahydrodipicolinate reductase"/>
    <property type="match status" value="1"/>
</dbReference>
<evidence type="ECO:0000256" key="13">
    <source>
        <dbReference type="HAMAP-Rule" id="MF_00102"/>
    </source>
</evidence>
<evidence type="ECO:0000256" key="7">
    <source>
        <dbReference type="ARBA" id="ARBA00023027"/>
    </source>
</evidence>
<dbReference type="GO" id="GO:0016726">
    <property type="term" value="F:oxidoreductase activity, acting on CH or CH2 groups, NAD or NADP as acceptor"/>
    <property type="evidence" value="ECO:0007669"/>
    <property type="project" value="UniProtKB-UniRule"/>
</dbReference>
<dbReference type="Gene3D" id="3.30.360.10">
    <property type="entry name" value="Dihydrodipicolinate Reductase, domain 2"/>
    <property type="match status" value="1"/>
</dbReference>
<dbReference type="HAMAP" id="MF_00102">
    <property type="entry name" value="DapB"/>
    <property type="match status" value="1"/>
</dbReference>
<comment type="similarity">
    <text evidence="1 13">Belongs to the DapB family.</text>
</comment>
<dbReference type="Proteomes" id="UP000004291">
    <property type="component" value="Chromosome"/>
</dbReference>
<feature type="active site" description="Proton donor/acceptor" evidence="13">
    <location>
        <position position="162"/>
    </location>
</feature>
<evidence type="ECO:0000256" key="9">
    <source>
        <dbReference type="ARBA" id="ARBA00037922"/>
    </source>
</evidence>
<dbReference type="AlphaFoldDB" id="A9CWD4"/>
<keyword evidence="6 13" id="KW-0560">Oxidoreductase</keyword>
<dbReference type="PIRSF" id="PIRSF000161">
    <property type="entry name" value="DHPR"/>
    <property type="match status" value="1"/>
</dbReference>
<feature type="binding site" evidence="13">
    <location>
        <begin position="128"/>
        <end position="131"/>
    </location>
    <ligand>
        <name>NAD(+)</name>
        <dbReference type="ChEBI" id="CHEBI:57540"/>
    </ligand>
</feature>
<dbReference type="Pfam" id="PF05173">
    <property type="entry name" value="DapB_C"/>
    <property type="match status" value="1"/>
</dbReference>
<sequence length="276" mass="28417">MSAMPDSMGLIVVGAAGRMGQSLIRAITEIDGAHLAGAIERPGSAALGKDAGELAGVGPNGVAITDDALTVFAKAEGVLDFTAPAATLEFAELAAQARIVHVIGTTGMGESDEAKLHAASRHARIVKSGNMSLGVNLLSVLVRQAAKALAAGDWDIEVLEMHHRHKVDAPSGTALLLGEAAAEGRDIGLGQHSVRVRDGHTGPREPGTIGFATLRGGSVVGEHSVIIAGEGETVELTHKATDRSIFARGAVRAALWARPQKPGYYSMLDVLGLSDH</sequence>
<dbReference type="RefSeq" id="WP_007199734.1">
    <property type="nucleotide sequence ID" value="NZ_CM002917.1"/>
</dbReference>
<keyword evidence="8 13" id="KW-0457">Lysine biosynthesis</keyword>
<dbReference type="InterPro" id="IPR000846">
    <property type="entry name" value="DapB_N"/>
</dbReference>
<dbReference type="EC" id="1.17.1.8" evidence="10 13"/>
<evidence type="ECO:0000256" key="4">
    <source>
        <dbReference type="ARBA" id="ARBA00022857"/>
    </source>
</evidence>
<dbReference type="NCBIfam" id="TIGR00036">
    <property type="entry name" value="dapB"/>
    <property type="match status" value="1"/>
</dbReference>
<proteinExistence type="inferred from homology"/>
<feature type="binding site" evidence="13">
    <location>
        <position position="40"/>
    </location>
    <ligand>
        <name>NAD(+)</name>
        <dbReference type="ChEBI" id="CHEBI:57540"/>
    </ligand>
</feature>
<comment type="subcellular location">
    <subcellularLocation>
        <location evidence="13">Cytoplasm</location>
    </subcellularLocation>
</comment>
<dbReference type="GO" id="GO:0019877">
    <property type="term" value="P:diaminopimelate biosynthetic process"/>
    <property type="evidence" value="ECO:0007669"/>
    <property type="project" value="UniProtKB-UniRule"/>
</dbReference>
<feature type="binding site" evidence="13">
    <location>
        <position position="41"/>
    </location>
    <ligand>
        <name>NADP(+)</name>
        <dbReference type="ChEBI" id="CHEBI:58349"/>
    </ligand>
</feature>
<comment type="function">
    <text evidence="13">Catalyzes the conversion of 4-hydroxy-tetrahydrodipicolinate (HTPA) to tetrahydrodipicolinate.</text>
</comment>
<keyword evidence="3 13" id="KW-0028">Amino-acid biosynthesis</keyword>
<dbReference type="InterPro" id="IPR023940">
    <property type="entry name" value="DHDPR_bac"/>
</dbReference>
<feature type="binding site" evidence="13">
    <location>
        <position position="163"/>
    </location>
    <ligand>
        <name>(S)-2,3,4,5-tetrahydrodipicolinate</name>
        <dbReference type="ChEBI" id="CHEBI:16845"/>
    </ligand>
</feature>
<keyword evidence="5 13" id="KW-0220">Diaminopimelate biosynthesis</keyword>
<dbReference type="GO" id="GO:0009089">
    <property type="term" value="P:lysine biosynthetic process via diaminopimelate"/>
    <property type="evidence" value="ECO:0007669"/>
    <property type="project" value="UniProtKB-UniRule"/>
</dbReference>
<dbReference type="SUPFAM" id="SSF55347">
    <property type="entry name" value="Glyceraldehyde-3-phosphate dehydrogenase-like, C-terminal domain"/>
    <property type="match status" value="1"/>
</dbReference>
<reference evidence="16 17" key="1">
    <citation type="submission" date="2007-10" db="EMBL/GenBank/DDBJ databases">
        <authorList>
            <person name="Wagner-Dobler I."/>
            <person name="Ferriera S."/>
            <person name="Johnson J."/>
            <person name="Kravitz S."/>
            <person name="Beeson K."/>
            <person name="Sutton G."/>
            <person name="Rogers Y.-H."/>
            <person name="Friedman R."/>
            <person name="Frazier M."/>
            <person name="Venter J.C."/>
        </authorList>
    </citation>
    <scope>NUCLEOTIDE SEQUENCE [LARGE SCALE GENOMIC DNA]</scope>
    <source>
        <strain evidence="16 17">DFL-43</strain>
    </source>
</reference>